<gene>
    <name evidence="3" type="ORF">S03H2_54375</name>
</gene>
<evidence type="ECO:0000256" key="1">
    <source>
        <dbReference type="SAM" id="MobiDB-lite"/>
    </source>
</evidence>
<feature type="region of interest" description="Disordered" evidence="1">
    <location>
        <begin position="18"/>
        <end position="40"/>
    </location>
</feature>
<dbReference type="AlphaFoldDB" id="X1IA62"/>
<evidence type="ECO:0000256" key="2">
    <source>
        <dbReference type="SAM" id="Phobius"/>
    </source>
</evidence>
<proteinExistence type="predicted"/>
<sequence length="177" mass="19672">VTFLIHPDSSINYLLRTQKDGYNEDEPTESEEFPGDKPHYDAEGFEQTGDICSVSVVPTSEDTPIIPDSIVLLYGETIAYGPESDPSGGIVFKEVPYGTYKIVVTAHGFKQSEEEKDRTYVVDKKCKKNGWCLCEFQPILTSTLTPTPIPTPSIPAFQIIPAIITLLAVAYLLRKRK</sequence>
<keyword evidence="2" id="KW-0812">Transmembrane</keyword>
<dbReference type="SUPFAM" id="SSF49478">
    <property type="entry name" value="Cna protein B-type domain"/>
    <property type="match status" value="1"/>
</dbReference>
<reference evidence="3" key="1">
    <citation type="journal article" date="2014" name="Front. Microbiol.">
        <title>High frequency of phylogenetically diverse reductive dehalogenase-homologous genes in deep subseafloor sedimentary metagenomes.</title>
        <authorList>
            <person name="Kawai M."/>
            <person name="Futagami T."/>
            <person name="Toyoda A."/>
            <person name="Takaki Y."/>
            <person name="Nishi S."/>
            <person name="Hori S."/>
            <person name="Arai W."/>
            <person name="Tsubouchi T."/>
            <person name="Morono Y."/>
            <person name="Uchiyama I."/>
            <person name="Ito T."/>
            <person name="Fujiyama A."/>
            <person name="Inagaki F."/>
            <person name="Takami H."/>
        </authorList>
    </citation>
    <scope>NUCLEOTIDE SEQUENCE</scope>
    <source>
        <strain evidence="3">Expedition CK06-06</strain>
    </source>
</reference>
<keyword evidence="2" id="KW-0472">Membrane</keyword>
<accession>X1IA62</accession>
<feature type="non-terminal residue" evidence="3">
    <location>
        <position position="1"/>
    </location>
</feature>
<feature type="transmembrane region" description="Helical" evidence="2">
    <location>
        <begin position="154"/>
        <end position="173"/>
    </location>
</feature>
<keyword evidence="2" id="KW-1133">Transmembrane helix</keyword>
<feature type="compositionally biased region" description="Acidic residues" evidence="1">
    <location>
        <begin position="23"/>
        <end position="33"/>
    </location>
</feature>
<protein>
    <submittedName>
        <fullName evidence="3">Uncharacterized protein</fullName>
    </submittedName>
</protein>
<name>X1IA62_9ZZZZ</name>
<organism evidence="3">
    <name type="scientific">marine sediment metagenome</name>
    <dbReference type="NCBI Taxonomy" id="412755"/>
    <lineage>
        <taxon>unclassified sequences</taxon>
        <taxon>metagenomes</taxon>
        <taxon>ecological metagenomes</taxon>
    </lineage>
</organism>
<comment type="caution">
    <text evidence="3">The sequence shown here is derived from an EMBL/GenBank/DDBJ whole genome shotgun (WGS) entry which is preliminary data.</text>
</comment>
<dbReference type="EMBL" id="BARU01034662">
    <property type="protein sequence ID" value="GAH66175.1"/>
    <property type="molecule type" value="Genomic_DNA"/>
</dbReference>
<evidence type="ECO:0000313" key="3">
    <source>
        <dbReference type="EMBL" id="GAH66175.1"/>
    </source>
</evidence>